<dbReference type="AlphaFoldDB" id="A0A2P2M412"/>
<sequence length="80" mass="9199">MFASNGSQISFAKLSQGYRLSSSDGHYISTKTEGRKTIKLKVNEIVLQVNMLNFSAYYGEGERDYRIEAWAFIEFEYSIL</sequence>
<accession>A0A2P2M412</accession>
<reference evidence="1" key="1">
    <citation type="submission" date="2018-02" db="EMBL/GenBank/DDBJ databases">
        <title>Rhizophora mucronata_Transcriptome.</title>
        <authorList>
            <person name="Meera S.P."/>
            <person name="Sreeshan A."/>
            <person name="Augustine A."/>
        </authorList>
    </citation>
    <scope>NUCLEOTIDE SEQUENCE</scope>
    <source>
        <tissue evidence="1">Leaf</tissue>
    </source>
</reference>
<proteinExistence type="predicted"/>
<protein>
    <submittedName>
        <fullName evidence="1">Uncharacterized protein LOC105135830</fullName>
    </submittedName>
</protein>
<dbReference type="EMBL" id="GGEC01044458">
    <property type="protein sequence ID" value="MBX24942.1"/>
    <property type="molecule type" value="Transcribed_RNA"/>
</dbReference>
<name>A0A2P2M412_RHIMU</name>
<evidence type="ECO:0000313" key="1">
    <source>
        <dbReference type="EMBL" id="MBX24942.1"/>
    </source>
</evidence>
<organism evidence="1">
    <name type="scientific">Rhizophora mucronata</name>
    <name type="common">Asiatic mangrove</name>
    <dbReference type="NCBI Taxonomy" id="61149"/>
    <lineage>
        <taxon>Eukaryota</taxon>
        <taxon>Viridiplantae</taxon>
        <taxon>Streptophyta</taxon>
        <taxon>Embryophyta</taxon>
        <taxon>Tracheophyta</taxon>
        <taxon>Spermatophyta</taxon>
        <taxon>Magnoliopsida</taxon>
        <taxon>eudicotyledons</taxon>
        <taxon>Gunneridae</taxon>
        <taxon>Pentapetalae</taxon>
        <taxon>rosids</taxon>
        <taxon>fabids</taxon>
        <taxon>Malpighiales</taxon>
        <taxon>Rhizophoraceae</taxon>
        <taxon>Rhizophora</taxon>
    </lineage>
</organism>